<dbReference type="Gene3D" id="3.40.50.1820">
    <property type="entry name" value="alpha/beta hydrolase"/>
    <property type="match status" value="1"/>
</dbReference>
<evidence type="ECO:0000259" key="1">
    <source>
        <dbReference type="Pfam" id="PF12697"/>
    </source>
</evidence>
<evidence type="ECO:0000313" key="2">
    <source>
        <dbReference type="EMBL" id="MFC6871051.1"/>
    </source>
</evidence>
<dbReference type="Proteomes" id="UP001596337">
    <property type="component" value="Unassembled WGS sequence"/>
</dbReference>
<keyword evidence="3" id="KW-1185">Reference proteome</keyword>
<sequence>MAASDTGSGDRFVTSDGTVLHVRDTGPADAPATVLFVHGWTQDNTCWDIAAAEMPDDVRVVRYDHRGHGGSAPARPGTRTLEQLADDLAEVIDGVVPTGPIVLVGHSMGGMTIMALAERHPTLVESRVAGLAFVATSSGNMHRISLGLKGALGRSVPRVEPVLRSLLERRKKGTLPGSPRLLSPAARWLVFGKKAKQEYVIETVRQSLGAHPASIGGFMDAIFAHDRRVALGALRDKPSVVLTGDRDRLCPVDHAKVIADELPDTDFVLFPGAGHMLMYERPVEVNARILSLLRRAVPTR</sequence>
<gene>
    <name evidence="2" type="ORF">ACFQGD_28415</name>
</gene>
<dbReference type="InterPro" id="IPR000073">
    <property type="entry name" value="AB_hydrolase_1"/>
</dbReference>
<proteinExistence type="predicted"/>
<dbReference type="Pfam" id="PF12697">
    <property type="entry name" value="Abhydrolase_6"/>
    <property type="match status" value="1"/>
</dbReference>
<keyword evidence="2" id="KW-0378">Hydrolase</keyword>
<protein>
    <submittedName>
        <fullName evidence="2">Alpha/beta fold hydrolase</fullName>
    </submittedName>
</protein>
<organism evidence="2 3">
    <name type="scientific">Haloechinothrix salitolerans</name>
    <dbReference type="NCBI Taxonomy" id="926830"/>
    <lineage>
        <taxon>Bacteria</taxon>
        <taxon>Bacillati</taxon>
        <taxon>Actinomycetota</taxon>
        <taxon>Actinomycetes</taxon>
        <taxon>Pseudonocardiales</taxon>
        <taxon>Pseudonocardiaceae</taxon>
        <taxon>Haloechinothrix</taxon>
    </lineage>
</organism>
<comment type="caution">
    <text evidence="2">The sequence shown here is derived from an EMBL/GenBank/DDBJ whole genome shotgun (WGS) entry which is preliminary data.</text>
</comment>
<dbReference type="PANTHER" id="PTHR43433">
    <property type="entry name" value="HYDROLASE, ALPHA/BETA FOLD FAMILY PROTEIN"/>
    <property type="match status" value="1"/>
</dbReference>
<dbReference type="InterPro" id="IPR029058">
    <property type="entry name" value="AB_hydrolase_fold"/>
</dbReference>
<reference evidence="3" key="1">
    <citation type="journal article" date="2019" name="Int. J. Syst. Evol. Microbiol.">
        <title>The Global Catalogue of Microorganisms (GCM) 10K type strain sequencing project: providing services to taxonomists for standard genome sequencing and annotation.</title>
        <authorList>
            <consortium name="The Broad Institute Genomics Platform"/>
            <consortium name="The Broad Institute Genome Sequencing Center for Infectious Disease"/>
            <person name="Wu L."/>
            <person name="Ma J."/>
        </authorList>
    </citation>
    <scope>NUCLEOTIDE SEQUENCE [LARGE SCALE GENOMIC DNA]</scope>
    <source>
        <strain evidence="3">KCTC 32255</strain>
    </source>
</reference>
<accession>A0ABW2C6S5</accession>
<feature type="domain" description="AB hydrolase-1" evidence="1">
    <location>
        <begin position="34"/>
        <end position="287"/>
    </location>
</feature>
<evidence type="ECO:0000313" key="3">
    <source>
        <dbReference type="Proteomes" id="UP001596337"/>
    </source>
</evidence>
<dbReference type="InterPro" id="IPR050471">
    <property type="entry name" value="AB_hydrolase"/>
</dbReference>
<dbReference type="PANTHER" id="PTHR43433:SF1">
    <property type="entry name" value="BLL5160 PROTEIN"/>
    <property type="match status" value="1"/>
</dbReference>
<dbReference type="EMBL" id="JBHSXX010000001">
    <property type="protein sequence ID" value="MFC6871051.1"/>
    <property type="molecule type" value="Genomic_DNA"/>
</dbReference>
<name>A0ABW2C6S5_9PSEU</name>
<dbReference type="GO" id="GO:0016787">
    <property type="term" value="F:hydrolase activity"/>
    <property type="evidence" value="ECO:0007669"/>
    <property type="project" value="UniProtKB-KW"/>
</dbReference>
<dbReference type="SUPFAM" id="SSF53474">
    <property type="entry name" value="alpha/beta-Hydrolases"/>
    <property type="match status" value="1"/>
</dbReference>
<dbReference type="RefSeq" id="WP_345406616.1">
    <property type="nucleotide sequence ID" value="NZ_BAABLA010000122.1"/>
</dbReference>